<dbReference type="AlphaFoldDB" id="A0AA92H804"/>
<keyword evidence="1 5" id="KW-0732">Signal</keyword>
<dbReference type="EMBL" id="QDFR01000006">
    <property type="protein sequence ID" value="PVE51800.1"/>
    <property type="molecule type" value="Genomic_DNA"/>
</dbReference>
<dbReference type="InterPro" id="IPR036249">
    <property type="entry name" value="Thioredoxin-like_sf"/>
</dbReference>
<evidence type="ECO:0000259" key="6">
    <source>
        <dbReference type="PROSITE" id="PS51352"/>
    </source>
</evidence>
<proteinExistence type="predicted"/>
<dbReference type="GO" id="GO:0016491">
    <property type="term" value="F:oxidoreductase activity"/>
    <property type="evidence" value="ECO:0007669"/>
    <property type="project" value="UniProtKB-KW"/>
</dbReference>
<dbReference type="PANTHER" id="PTHR13887">
    <property type="entry name" value="GLUTATHIONE S-TRANSFERASE KAPPA"/>
    <property type="match status" value="1"/>
</dbReference>
<evidence type="ECO:0000256" key="1">
    <source>
        <dbReference type="ARBA" id="ARBA00022729"/>
    </source>
</evidence>
<evidence type="ECO:0000256" key="2">
    <source>
        <dbReference type="ARBA" id="ARBA00023002"/>
    </source>
</evidence>
<dbReference type="PANTHER" id="PTHR13887:SF14">
    <property type="entry name" value="DISULFIDE BOND FORMATION PROTEIN D"/>
    <property type="match status" value="1"/>
</dbReference>
<evidence type="ECO:0000256" key="5">
    <source>
        <dbReference type="SAM" id="SignalP"/>
    </source>
</evidence>
<sequence>MALSIRSAMLACVTALATLGASLPAHALDADQKKEIGAFIKEYLVENPEIMLEVQDALEKKQYAARNTKAAEAVADNTKAIFSSKYDLAIGNPDGDVTLVEFFDYNCGYCKRAMADMDKILKEDKNVRVVLKEFPILGPESVEAHKVSNAVKLLAPKKYPEFQRTLLGSRGRANEAKAMEVATSLGLKEADIRKSMADNPNDAQVQEAYTLASNLGISGTPSYVIGNEAVFGAVGAEPLKEKIANMRNCGKASCS</sequence>
<dbReference type="InterPro" id="IPR013766">
    <property type="entry name" value="Thioredoxin_domain"/>
</dbReference>
<reference evidence="7 8" key="1">
    <citation type="submission" date="2018-04" db="EMBL/GenBank/DDBJ databases">
        <authorList>
            <person name="Hagen T."/>
        </authorList>
    </citation>
    <scope>NUCLEOTIDE SEQUENCE [LARGE SCALE GENOMIC DNA]</scope>
    <source>
        <strain evidence="7 8">TPD7009</strain>
    </source>
</reference>
<dbReference type="RefSeq" id="WP_116493599.1">
    <property type="nucleotide sequence ID" value="NZ_QDFR01000006.1"/>
</dbReference>
<evidence type="ECO:0000256" key="4">
    <source>
        <dbReference type="ARBA" id="ARBA00023284"/>
    </source>
</evidence>
<keyword evidence="4" id="KW-0676">Redox-active center</keyword>
<evidence type="ECO:0000313" key="7">
    <source>
        <dbReference type="EMBL" id="PVE51800.1"/>
    </source>
</evidence>
<dbReference type="PROSITE" id="PS51352">
    <property type="entry name" value="THIOREDOXIN_2"/>
    <property type="match status" value="1"/>
</dbReference>
<feature type="domain" description="Thioredoxin" evidence="6">
    <location>
        <begin position="17"/>
        <end position="248"/>
    </location>
</feature>
<organism evidence="7 8">
    <name type="scientific">Rhizobium rhizogenes</name>
    <name type="common">Agrobacterium rhizogenes</name>
    <dbReference type="NCBI Taxonomy" id="359"/>
    <lineage>
        <taxon>Bacteria</taxon>
        <taxon>Pseudomonadati</taxon>
        <taxon>Pseudomonadota</taxon>
        <taxon>Alphaproteobacteria</taxon>
        <taxon>Hyphomicrobiales</taxon>
        <taxon>Rhizobiaceae</taxon>
        <taxon>Rhizobium/Agrobacterium group</taxon>
        <taxon>Rhizobium</taxon>
    </lineage>
</organism>
<dbReference type="Gene3D" id="3.40.30.10">
    <property type="entry name" value="Glutaredoxin"/>
    <property type="match status" value="1"/>
</dbReference>
<feature type="chain" id="PRO_5041725067" evidence="5">
    <location>
        <begin position="28"/>
        <end position="255"/>
    </location>
</feature>
<dbReference type="InterPro" id="IPR041205">
    <property type="entry name" value="ScsC_N"/>
</dbReference>
<dbReference type="Pfam" id="PF18312">
    <property type="entry name" value="ScsC_N"/>
    <property type="match status" value="1"/>
</dbReference>
<feature type="signal peptide" evidence="5">
    <location>
        <begin position="1"/>
        <end position="27"/>
    </location>
</feature>
<accession>A0AA92H804</accession>
<evidence type="ECO:0000313" key="8">
    <source>
        <dbReference type="Proteomes" id="UP000244335"/>
    </source>
</evidence>
<evidence type="ECO:0000256" key="3">
    <source>
        <dbReference type="ARBA" id="ARBA00023157"/>
    </source>
</evidence>
<dbReference type="SUPFAM" id="SSF52833">
    <property type="entry name" value="Thioredoxin-like"/>
    <property type="match status" value="1"/>
</dbReference>
<gene>
    <name evidence="7" type="ORF">DC430_16885</name>
</gene>
<keyword evidence="2" id="KW-0560">Oxidoreductase</keyword>
<dbReference type="Pfam" id="PF01323">
    <property type="entry name" value="DSBA"/>
    <property type="match status" value="1"/>
</dbReference>
<protein>
    <submittedName>
        <fullName evidence="7">Disulfide bond formation protein DsbA</fullName>
    </submittedName>
</protein>
<name>A0AA92H804_RHIRH</name>
<dbReference type="CDD" id="cd03023">
    <property type="entry name" value="DsbA_Com1_like"/>
    <property type="match status" value="1"/>
</dbReference>
<keyword evidence="3" id="KW-1015">Disulfide bond</keyword>
<dbReference type="Proteomes" id="UP000244335">
    <property type="component" value="Unassembled WGS sequence"/>
</dbReference>
<comment type="caution">
    <text evidence="7">The sequence shown here is derived from an EMBL/GenBank/DDBJ whole genome shotgun (WGS) entry which is preliminary data.</text>
</comment>
<dbReference type="InterPro" id="IPR001853">
    <property type="entry name" value="DSBA-like_thioredoxin_dom"/>
</dbReference>